<name>A0A150WGB5_BDEBC</name>
<dbReference type="InterPro" id="IPR050272">
    <property type="entry name" value="Isochorismatase-like_hydrls"/>
</dbReference>
<evidence type="ECO:0000313" key="3">
    <source>
        <dbReference type="EMBL" id="KYG61851.1"/>
    </source>
</evidence>
<accession>A0A150WGB5</accession>
<dbReference type="InterPro" id="IPR036380">
    <property type="entry name" value="Isochorismatase-like_sf"/>
</dbReference>
<dbReference type="Pfam" id="PF00857">
    <property type="entry name" value="Isochorismatase"/>
    <property type="match status" value="1"/>
</dbReference>
<feature type="domain" description="Isochorismatase-like" evidence="2">
    <location>
        <begin position="12"/>
        <end position="176"/>
    </location>
</feature>
<keyword evidence="1" id="KW-0378">Hydrolase</keyword>
<dbReference type="Proteomes" id="UP000075391">
    <property type="component" value="Unassembled WGS sequence"/>
</dbReference>
<dbReference type="Gene3D" id="3.40.50.850">
    <property type="entry name" value="Isochorismatase-like"/>
    <property type="match status" value="1"/>
</dbReference>
<proteinExistence type="predicted"/>
<evidence type="ECO:0000313" key="4">
    <source>
        <dbReference type="Proteomes" id="UP000075391"/>
    </source>
</evidence>
<dbReference type="PANTHER" id="PTHR43540:SF6">
    <property type="entry name" value="ISOCHORISMATASE-LIKE DOMAIN-CONTAINING PROTEIN"/>
    <property type="match status" value="1"/>
</dbReference>
<organism evidence="3 4">
    <name type="scientific">Bdellovibrio bacteriovorus</name>
    <dbReference type="NCBI Taxonomy" id="959"/>
    <lineage>
        <taxon>Bacteria</taxon>
        <taxon>Pseudomonadati</taxon>
        <taxon>Bdellovibrionota</taxon>
        <taxon>Bdellovibrionia</taxon>
        <taxon>Bdellovibrionales</taxon>
        <taxon>Pseudobdellovibrionaceae</taxon>
        <taxon>Bdellovibrio</taxon>
    </lineage>
</organism>
<protein>
    <submittedName>
        <fullName evidence="3">Isochorismatase</fullName>
    </submittedName>
</protein>
<dbReference type="PANTHER" id="PTHR43540">
    <property type="entry name" value="PEROXYUREIDOACRYLATE/UREIDOACRYLATE AMIDOHYDROLASE-RELATED"/>
    <property type="match status" value="1"/>
</dbReference>
<gene>
    <name evidence="3" type="ORF">AZI85_06430</name>
</gene>
<comment type="caution">
    <text evidence="3">The sequence shown here is derived from an EMBL/GenBank/DDBJ whole genome shotgun (WGS) entry which is preliminary data.</text>
</comment>
<dbReference type="EMBL" id="LUKF01000016">
    <property type="protein sequence ID" value="KYG61851.1"/>
    <property type="molecule type" value="Genomic_DNA"/>
</dbReference>
<sequence length="189" mass="21339">MKPNDESRRHSTALLIIDMLNTFDFPEGKDLVRFTVPVAKKVKALKQKLKKKKVPVIYLNDNFGQWRSDSKEVYLNCAHEASRGSEIAKILKPDDDDYFILKPRHSGFYCTNLDILLEDLGVKNLVLTGVAGNICVFFTANDAHMRGFKIWVPKDCIASNTKKDNDFTLEQMSLVLGIKTAASTKAIPF</sequence>
<evidence type="ECO:0000259" key="2">
    <source>
        <dbReference type="Pfam" id="PF00857"/>
    </source>
</evidence>
<reference evidence="3 4" key="1">
    <citation type="submission" date="2016-03" db="EMBL/GenBank/DDBJ databases">
        <authorList>
            <person name="Ploux O."/>
        </authorList>
    </citation>
    <scope>NUCLEOTIDE SEQUENCE [LARGE SCALE GENOMIC DNA]</scope>
    <source>
        <strain evidence="3 4">BER2</strain>
    </source>
</reference>
<dbReference type="InterPro" id="IPR000868">
    <property type="entry name" value="Isochorismatase-like_dom"/>
</dbReference>
<evidence type="ECO:0000256" key="1">
    <source>
        <dbReference type="ARBA" id="ARBA00022801"/>
    </source>
</evidence>
<dbReference type="OrthoDB" id="5294192at2"/>
<dbReference type="CDD" id="cd00431">
    <property type="entry name" value="cysteine_hydrolases"/>
    <property type="match status" value="1"/>
</dbReference>
<dbReference type="GO" id="GO:0016787">
    <property type="term" value="F:hydrolase activity"/>
    <property type="evidence" value="ECO:0007669"/>
    <property type="project" value="UniProtKB-KW"/>
</dbReference>
<dbReference type="RefSeq" id="WP_063243998.1">
    <property type="nucleotide sequence ID" value="NZ_LUKF01000016.1"/>
</dbReference>
<dbReference type="AlphaFoldDB" id="A0A150WGB5"/>
<dbReference type="SUPFAM" id="SSF52499">
    <property type="entry name" value="Isochorismatase-like hydrolases"/>
    <property type="match status" value="1"/>
</dbReference>